<proteinExistence type="predicted"/>
<gene>
    <name evidence="1" type="ORF">C8N46_101243</name>
</gene>
<dbReference type="EMBL" id="QBKT01000001">
    <property type="protein sequence ID" value="PTX63641.1"/>
    <property type="molecule type" value="Genomic_DNA"/>
</dbReference>
<dbReference type="Pfam" id="PF19458">
    <property type="entry name" value="DUF5995"/>
    <property type="match status" value="1"/>
</dbReference>
<dbReference type="AlphaFoldDB" id="A0A2T6C5N6"/>
<dbReference type="InterPro" id="IPR046037">
    <property type="entry name" value="DUF5995"/>
</dbReference>
<organism evidence="1 2">
    <name type="scientific">Kordia periserrulae</name>
    <dbReference type="NCBI Taxonomy" id="701523"/>
    <lineage>
        <taxon>Bacteria</taxon>
        <taxon>Pseudomonadati</taxon>
        <taxon>Bacteroidota</taxon>
        <taxon>Flavobacteriia</taxon>
        <taxon>Flavobacteriales</taxon>
        <taxon>Flavobacteriaceae</taxon>
        <taxon>Kordia</taxon>
    </lineage>
</organism>
<sequence length="250" mass="28782">MQATTIDEVISFLEEIIQKNKEIPSTMGYFAALYHKVTCKVKEGIENDFFDDNPRMEQLDVIFANRYLQAYSEFQNGTKPTDSWQIAFEEADSYWLIVLQHLLLGMNAHINLDLGIAAAEVMKGKNIDDLQNDFNKINTILGELVHDVQKELSLIWTFLAKILKKTEKFSIILTDFSMKLARDGAWKYATLLANSPETEWQKLIQERDVKVVKKANLVINPGFIARLILKIIRLEETGTIKTRIEILQKD</sequence>
<keyword evidence="2" id="KW-1185">Reference proteome</keyword>
<dbReference type="RefSeq" id="WP_108113029.1">
    <property type="nucleotide sequence ID" value="NZ_QBKT01000001.1"/>
</dbReference>
<accession>A0A2T6C5N6</accession>
<evidence type="ECO:0000313" key="1">
    <source>
        <dbReference type="EMBL" id="PTX63641.1"/>
    </source>
</evidence>
<dbReference type="Proteomes" id="UP000244090">
    <property type="component" value="Unassembled WGS sequence"/>
</dbReference>
<name>A0A2T6C5N6_9FLAO</name>
<dbReference type="OrthoDB" id="583431at2"/>
<evidence type="ECO:0000313" key="2">
    <source>
        <dbReference type="Proteomes" id="UP000244090"/>
    </source>
</evidence>
<reference evidence="1 2" key="1">
    <citation type="submission" date="2018-04" db="EMBL/GenBank/DDBJ databases">
        <title>Genomic Encyclopedia of Archaeal and Bacterial Type Strains, Phase II (KMG-II): from individual species to whole genera.</title>
        <authorList>
            <person name="Goeker M."/>
        </authorList>
    </citation>
    <scope>NUCLEOTIDE SEQUENCE [LARGE SCALE GENOMIC DNA]</scope>
    <source>
        <strain evidence="1 2">DSM 25731</strain>
    </source>
</reference>
<comment type="caution">
    <text evidence="1">The sequence shown here is derived from an EMBL/GenBank/DDBJ whole genome shotgun (WGS) entry which is preliminary data.</text>
</comment>
<protein>
    <submittedName>
        <fullName evidence="1">Uncharacterized protein</fullName>
    </submittedName>
</protein>